<dbReference type="RefSeq" id="WP_342595543.1">
    <property type="nucleotide sequence ID" value="NZ_CP151919.1"/>
</dbReference>
<sequence length="81" mass="8916">MRKFSNIMLTATIITVGTFGAGSLFAQENARNEKLQTKDMPGNMMDEGGGMHENMGAQMSSMMEKCNAMMEMMQKKQVEGA</sequence>
<protein>
    <recommendedName>
        <fullName evidence="4">Pentapeptide MXKDX repeat protein</fullName>
    </recommendedName>
</protein>
<proteinExistence type="predicted"/>
<evidence type="ECO:0000313" key="3">
    <source>
        <dbReference type="Proteomes" id="UP001453229"/>
    </source>
</evidence>
<name>A0ABZ3CV44_9GAMM</name>
<evidence type="ECO:0000256" key="1">
    <source>
        <dbReference type="SAM" id="MobiDB-lite"/>
    </source>
</evidence>
<feature type="region of interest" description="Disordered" evidence="1">
    <location>
        <begin position="36"/>
        <end position="55"/>
    </location>
</feature>
<evidence type="ECO:0008006" key="4">
    <source>
        <dbReference type="Google" id="ProtNLM"/>
    </source>
</evidence>
<dbReference type="Proteomes" id="UP001453229">
    <property type="component" value="Chromosome"/>
</dbReference>
<gene>
    <name evidence="2" type="ORF">AAGT95_03315</name>
</gene>
<reference evidence="2 3" key="1">
    <citation type="submission" date="2024-04" db="EMBL/GenBank/DDBJ databases">
        <title>Salinicola lusitanus LLJ914,a marine bacterium isolated from the Okinawa Trough.</title>
        <authorList>
            <person name="Li J."/>
        </authorList>
    </citation>
    <scope>NUCLEOTIDE SEQUENCE [LARGE SCALE GENOMIC DNA]</scope>
    <source>
        <strain evidence="2 3">LLJ914</strain>
    </source>
</reference>
<organism evidence="2 3">
    <name type="scientific">Salinicola lusitanus</name>
    <dbReference type="NCBI Taxonomy" id="1949085"/>
    <lineage>
        <taxon>Bacteria</taxon>
        <taxon>Pseudomonadati</taxon>
        <taxon>Pseudomonadota</taxon>
        <taxon>Gammaproteobacteria</taxon>
        <taxon>Oceanospirillales</taxon>
        <taxon>Halomonadaceae</taxon>
        <taxon>Salinicola</taxon>
    </lineage>
</organism>
<evidence type="ECO:0000313" key="2">
    <source>
        <dbReference type="EMBL" id="XAD55022.1"/>
    </source>
</evidence>
<keyword evidence="3" id="KW-1185">Reference proteome</keyword>
<dbReference type="EMBL" id="CP151919">
    <property type="protein sequence ID" value="XAD55022.1"/>
    <property type="molecule type" value="Genomic_DNA"/>
</dbReference>
<accession>A0ABZ3CV44</accession>